<dbReference type="InterPro" id="IPR018247">
    <property type="entry name" value="EF_Hand_1_Ca_BS"/>
</dbReference>
<name>A0A5J4UUC2_9EUKA</name>
<feature type="non-terminal residue" evidence="7">
    <location>
        <position position="567"/>
    </location>
</feature>
<feature type="transmembrane region" description="Helical" evidence="5">
    <location>
        <begin position="303"/>
        <end position="323"/>
    </location>
</feature>
<organism evidence="7 8">
    <name type="scientific">Streblomastix strix</name>
    <dbReference type="NCBI Taxonomy" id="222440"/>
    <lineage>
        <taxon>Eukaryota</taxon>
        <taxon>Metamonada</taxon>
        <taxon>Preaxostyla</taxon>
        <taxon>Oxymonadida</taxon>
        <taxon>Streblomastigidae</taxon>
        <taxon>Streblomastix</taxon>
    </lineage>
</organism>
<dbReference type="Gene3D" id="1.20.120.50">
    <property type="entry name" value="Hemerythrin-like"/>
    <property type="match status" value="1"/>
</dbReference>
<gene>
    <name evidence="7" type="ORF">EZS28_030530</name>
</gene>
<keyword evidence="5" id="KW-1133">Transmembrane helix</keyword>
<dbReference type="SUPFAM" id="SSF47188">
    <property type="entry name" value="Hemerythrin-like"/>
    <property type="match status" value="1"/>
</dbReference>
<dbReference type="PROSITE" id="PS50222">
    <property type="entry name" value="EF_HAND_2"/>
    <property type="match status" value="1"/>
</dbReference>
<evidence type="ECO:0000256" key="5">
    <source>
        <dbReference type="SAM" id="Phobius"/>
    </source>
</evidence>
<comment type="similarity">
    <text evidence="1">Belongs to the hemerythrin family.</text>
</comment>
<dbReference type="PROSITE" id="PS00018">
    <property type="entry name" value="EF_HAND_1"/>
    <property type="match status" value="1"/>
</dbReference>
<keyword evidence="2" id="KW-0479">Metal-binding</keyword>
<keyword evidence="5" id="KW-0472">Membrane</keyword>
<evidence type="ECO:0000256" key="1">
    <source>
        <dbReference type="ARBA" id="ARBA00010587"/>
    </source>
</evidence>
<feature type="coiled-coil region" evidence="4">
    <location>
        <begin position="384"/>
        <end position="439"/>
    </location>
</feature>
<dbReference type="InterPro" id="IPR002048">
    <property type="entry name" value="EF_hand_dom"/>
</dbReference>
<feature type="domain" description="EF-hand" evidence="6">
    <location>
        <begin position="164"/>
        <end position="191"/>
    </location>
</feature>
<dbReference type="InterPro" id="IPR035938">
    <property type="entry name" value="Hemerythrin-like_sf"/>
</dbReference>
<keyword evidence="4" id="KW-0175">Coiled coil</keyword>
<evidence type="ECO:0000259" key="6">
    <source>
        <dbReference type="PROSITE" id="PS50222"/>
    </source>
</evidence>
<proteinExistence type="inferred from homology"/>
<keyword evidence="5" id="KW-0812">Transmembrane</keyword>
<comment type="caution">
    <text evidence="7">The sequence shown here is derived from an EMBL/GenBank/DDBJ whole genome shotgun (WGS) entry which is preliminary data.</text>
</comment>
<evidence type="ECO:0000313" key="7">
    <source>
        <dbReference type="EMBL" id="KAA6373943.1"/>
    </source>
</evidence>
<evidence type="ECO:0000256" key="3">
    <source>
        <dbReference type="ARBA" id="ARBA00023004"/>
    </source>
</evidence>
<evidence type="ECO:0000256" key="4">
    <source>
        <dbReference type="SAM" id="Coils"/>
    </source>
</evidence>
<protein>
    <recommendedName>
        <fullName evidence="6">EF-hand domain-containing protein</fullName>
    </recommendedName>
</protein>
<evidence type="ECO:0000256" key="2">
    <source>
        <dbReference type="ARBA" id="ARBA00022723"/>
    </source>
</evidence>
<dbReference type="Proteomes" id="UP000324800">
    <property type="component" value="Unassembled WGS sequence"/>
</dbReference>
<dbReference type="AlphaFoldDB" id="A0A5J4UUC2"/>
<sequence>MTNEIENDQWNLIEHEQQRLLTHRQTLVDRINKLNLIIVPPHFYFLTAIGMLLALSMCVSFFVIEIMAVGVAMQLPGTIFVNDYCDIILTNMAMLAMFIAHPLLESIHYENIIDPTATTPMMNDLSHLSSNIRLFIMEQIIDQIDSPPVIMTSSNLMDIMMKPIFCYIDSDGDGNIDDEELSRSLETTEEDCPSSKLSRYGQDGPFSGIFGLEEEYLTAAIQLSQQPLKKLDEFRHKDHKSIYESDSSYETNYEATEKITLNHLSIRFLTSTILYDFRSSLNVYHNLIVKQNEGDMKVQSRILIIYFIFTHLCLFAGVFIFIIPSRHMLFKAHADTVKMNEICPDQSSVSGLLVRNNQLARGSSDDEQLIGFDDEDEQMDITGNKEMNKNNKNEKENKIKLQNQLKYASEWKQEYECGLERLDEEHQHILRSVNQLVQNTVILMNALDKEEQSNDQLNQSDNQNNNKAKTSFQNLQYYKISRLKQAYISLKNFTLVIFSTFSDEEKLMVEARIVRMHRQEHGFKHSGLLLDLIPIIVTAANSLGWIEDDLMKQNQNSNQESENEQDD</sequence>
<feature type="transmembrane region" description="Helical" evidence="5">
    <location>
        <begin position="43"/>
        <end position="72"/>
    </location>
</feature>
<evidence type="ECO:0000313" key="8">
    <source>
        <dbReference type="Proteomes" id="UP000324800"/>
    </source>
</evidence>
<accession>A0A5J4UUC2</accession>
<dbReference type="EMBL" id="SNRW01012349">
    <property type="protein sequence ID" value="KAA6373943.1"/>
    <property type="molecule type" value="Genomic_DNA"/>
</dbReference>
<reference evidence="7 8" key="1">
    <citation type="submission" date="2019-03" db="EMBL/GenBank/DDBJ databases">
        <title>Single cell metagenomics reveals metabolic interactions within the superorganism composed of flagellate Streblomastix strix and complex community of Bacteroidetes bacteria on its surface.</title>
        <authorList>
            <person name="Treitli S.C."/>
            <person name="Kolisko M."/>
            <person name="Husnik F."/>
            <person name="Keeling P."/>
            <person name="Hampl V."/>
        </authorList>
    </citation>
    <scope>NUCLEOTIDE SEQUENCE [LARGE SCALE GENOMIC DNA]</scope>
    <source>
        <strain evidence="7">ST1C</strain>
    </source>
</reference>
<dbReference type="GO" id="GO:0005509">
    <property type="term" value="F:calcium ion binding"/>
    <property type="evidence" value="ECO:0007669"/>
    <property type="project" value="InterPro"/>
</dbReference>
<keyword evidence="3" id="KW-0408">Iron</keyword>